<keyword evidence="2" id="KW-1185">Reference proteome</keyword>
<dbReference type="PATRIC" id="fig|1423734.3.peg.179"/>
<comment type="caution">
    <text evidence="1">The sequence shown here is derived from an EMBL/GenBank/DDBJ whole genome shotgun (WGS) entry which is preliminary data.</text>
</comment>
<gene>
    <name evidence="1" type="ORF">FC83_GL000179</name>
</gene>
<dbReference type="OrthoDB" id="7025727at2"/>
<name>X0PQ72_9LACO</name>
<reference evidence="1 2" key="1">
    <citation type="journal article" date="2015" name="Genome Announc.">
        <title>Expanding the biotechnology potential of lactobacilli through comparative genomics of 213 strains and associated genera.</title>
        <authorList>
            <person name="Sun Z."/>
            <person name="Harris H.M."/>
            <person name="McCann A."/>
            <person name="Guo C."/>
            <person name="Argimon S."/>
            <person name="Zhang W."/>
            <person name="Yang X."/>
            <person name="Jeffery I.B."/>
            <person name="Cooney J.C."/>
            <person name="Kagawa T.F."/>
            <person name="Liu W."/>
            <person name="Song Y."/>
            <person name="Salvetti E."/>
            <person name="Wrobel A."/>
            <person name="Rasinkangas P."/>
            <person name="Parkhill J."/>
            <person name="Rea M.C."/>
            <person name="O'Sullivan O."/>
            <person name="Ritari J."/>
            <person name="Douillard F.P."/>
            <person name="Paul Ross R."/>
            <person name="Yang R."/>
            <person name="Briner A.E."/>
            <person name="Felis G.E."/>
            <person name="de Vos W.M."/>
            <person name="Barrangou R."/>
            <person name="Klaenhammer T.R."/>
            <person name="Caufield P.W."/>
            <person name="Cui Y."/>
            <person name="Zhang H."/>
            <person name="O'Toole P.W."/>
        </authorList>
    </citation>
    <scope>NUCLEOTIDE SEQUENCE [LARGE SCALE GENOMIC DNA]</scope>
    <source>
        <strain evidence="1 2">DSM 18527</strain>
    </source>
</reference>
<evidence type="ECO:0000313" key="2">
    <source>
        <dbReference type="Proteomes" id="UP000051236"/>
    </source>
</evidence>
<evidence type="ECO:0000313" key="1">
    <source>
        <dbReference type="EMBL" id="KRM32893.1"/>
    </source>
</evidence>
<proteinExistence type="predicted"/>
<sequence length="137" mass="16018">MRKISYSKLLQLDQQIKNHPGLRSAYFMGPYYKQPGAGYEIAPEVLWHNDVEMVHDFEAILQNPLIIHWLFDSVGLDFQNLRLDPIGQRLFYRRQTNFFVEAVLLLVQDETILISTHNFRALQHSLAQDSVNNFVSN</sequence>
<dbReference type="Proteomes" id="UP000051236">
    <property type="component" value="Unassembled WGS sequence"/>
</dbReference>
<dbReference type="AlphaFoldDB" id="X0PQ72"/>
<organism evidence="1 2">
    <name type="scientific">Agrilactobacillus composti DSM 18527 = JCM 14202</name>
    <dbReference type="NCBI Taxonomy" id="1423734"/>
    <lineage>
        <taxon>Bacteria</taxon>
        <taxon>Bacillati</taxon>
        <taxon>Bacillota</taxon>
        <taxon>Bacilli</taxon>
        <taxon>Lactobacillales</taxon>
        <taxon>Lactobacillaceae</taxon>
        <taxon>Agrilactobacillus</taxon>
    </lineage>
</organism>
<dbReference type="EMBL" id="AZGA01000065">
    <property type="protein sequence ID" value="KRM32893.1"/>
    <property type="molecule type" value="Genomic_DNA"/>
</dbReference>
<dbReference type="RefSeq" id="WP_035451805.1">
    <property type="nucleotide sequence ID" value="NZ_AZGA01000065.1"/>
</dbReference>
<protein>
    <submittedName>
        <fullName evidence="1">Uncharacterized protein</fullName>
    </submittedName>
</protein>
<accession>X0PQ72</accession>